<name>A0A2S8FMN7_9BACT</name>
<dbReference type="InterPro" id="IPR031100">
    <property type="entry name" value="LOG_fam"/>
</dbReference>
<sequence length="193" mass="20712">MESLCVFCGSASGSRPAYAQAAQQLGHLMAEHKIQLVYGGGKVGMMGALADAVLAAGGQVIGVIPGALVERELAHHGCTDLIVVDSMHQRKAKMSDLSDGFLALPGGYGTLEELFEVITWAQLGFHHKPCGLLNIEGFFDPLLAMLDQATDQQFMSTDCRGLLLTSDDPAEALQQLIAAHPHEQPRWIDRSET</sequence>
<dbReference type="OrthoDB" id="9801098at2"/>
<dbReference type="InterPro" id="IPR005269">
    <property type="entry name" value="LOG"/>
</dbReference>
<evidence type="ECO:0000256" key="2">
    <source>
        <dbReference type="ARBA" id="ARBA00006763"/>
    </source>
</evidence>
<gene>
    <name evidence="4" type="ORF">C5Y96_11520</name>
</gene>
<comment type="similarity">
    <text evidence="2 3">Belongs to the LOG family.</text>
</comment>
<dbReference type="EMBL" id="PUIA01000035">
    <property type="protein sequence ID" value="PQO33463.1"/>
    <property type="molecule type" value="Genomic_DNA"/>
</dbReference>
<accession>A0A2S8FMN7</accession>
<dbReference type="SUPFAM" id="SSF102405">
    <property type="entry name" value="MCP/YpsA-like"/>
    <property type="match status" value="1"/>
</dbReference>
<comment type="caution">
    <text evidence="4">The sequence shown here is derived from an EMBL/GenBank/DDBJ whole genome shotgun (WGS) entry which is preliminary data.</text>
</comment>
<keyword evidence="3" id="KW-0378">Hydrolase</keyword>
<evidence type="ECO:0000256" key="1">
    <source>
        <dbReference type="ARBA" id="ARBA00000274"/>
    </source>
</evidence>
<evidence type="ECO:0000313" key="5">
    <source>
        <dbReference type="Proteomes" id="UP000240009"/>
    </source>
</evidence>
<dbReference type="GO" id="GO:0008714">
    <property type="term" value="F:AMP nucleosidase activity"/>
    <property type="evidence" value="ECO:0007669"/>
    <property type="project" value="UniProtKB-EC"/>
</dbReference>
<dbReference type="AlphaFoldDB" id="A0A2S8FMN7"/>
<dbReference type="Gene3D" id="3.40.50.450">
    <property type="match status" value="1"/>
</dbReference>
<dbReference type="GO" id="GO:0009691">
    <property type="term" value="P:cytokinin biosynthetic process"/>
    <property type="evidence" value="ECO:0007669"/>
    <property type="project" value="UniProtKB-UniRule"/>
</dbReference>
<dbReference type="PANTHER" id="PTHR31223:SF70">
    <property type="entry name" value="LOG FAMILY PROTEIN YJL055W"/>
    <property type="match status" value="1"/>
</dbReference>
<dbReference type="NCBIfam" id="TIGR00730">
    <property type="entry name" value="Rossman fold protein, TIGR00730 family"/>
    <property type="match status" value="1"/>
</dbReference>
<evidence type="ECO:0000256" key="3">
    <source>
        <dbReference type="RuleBase" id="RU363015"/>
    </source>
</evidence>
<protein>
    <recommendedName>
        <fullName evidence="3">Cytokinin riboside 5'-monophosphate phosphoribohydrolase</fullName>
        <ecNumber evidence="3">3.2.2.n1</ecNumber>
    </recommendedName>
</protein>
<dbReference type="GO" id="GO:0005829">
    <property type="term" value="C:cytosol"/>
    <property type="evidence" value="ECO:0007669"/>
    <property type="project" value="TreeGrafter"/>
</dbReference>
<organism evidence="4 5">
    <name type="scientific">Blastopirellula marina</name>
    <dbReference type="NCBI Taxonomy" id="124"/>
    <lineage>
        <taxon>Bacteria</taxon>
        <taxon>Pseudomonadati</taxon>
        <taxon>Planctomycetota</taxon>
        <taxon>Planctomycetia</taxon>
        <taxon>Pirellulales</taxon>
        <taxon>Pirellulaceae</taxon>
        <taxon>Blastopirellula</taxon>
    </lineage>
</organism>
<evidence type="ECO:0000313" key="4">
    <source>
        <dbReference type="EMBL" id="PQO33463.1"/>
    </source>
</evidence>
<proteinExistence type="inferred from homology"/>
<dbReference type="Pfam" id="PF03641">
    <property type="entry name" value="Lysine_decarbox"/>
    <property type="match status" value="1"/>
</dbReference>
<comment type="catalytic activity">
    <reaction evidence="1">
        <text>AMP + H2O = D-ribose 5-phosphate + adenine</text>
        <dbReference type="Rhea" id="RHEA:20129"/>
        <dbReference type="ChEBI" id="CHEBI:15377"/>
        <dbReference type="ChEBI" id="CHEBI:16708"/>
        <dbReference type="ChEBI" id="CHEBI:78346"/>
        <dbReference type="ChEBI" id="CHEBI:456215"/>
        <dbReference type="EC" id="3.2.2.4"/>
    </reaction>
</comment>
<keyword evidence="3" id="KW-0203">Cytokinin biosynthesis</keyword>
<dbReference type="Proteomes" id="UP000240009">
    <property type="component" value="Unassembled WGS sequence"/>
</dbReference>
<dbReference type="EC" id="3.2.2.n1" evidence="3"/>
<reference evidence="4 5" key="1">
    <citation type="submission" date="2018-02" db="EMBL/GenBank/DDBJ databases">
        <title>Comparative genomes isolates from brazilian mangrove.</title>
        <authorList>
            <person name="Araujo J.E."/>
            <person name="Taketani R.G."/>
            <person name="Silva M.C.P."/>
            <person name="Loureco M.V."/>
            <person name="Andreote F.D."/>
        </authorList>
    </citation>
    <scope>NUCLEOTIDE SEQUENCE [LARGE SCALE GENOMIC DNA]</scope>
    <source>
        <strain evidence="4 5">HEX-2 MGV</strain>
    </source>
</reference>
<dbReference type="PANTHER" id="PTHR31223">
    <property type="entry name" value="LOG FAMILY PROTEIN YJL055W"/>
    <property type="match status" value="1"/>
</dbReference>